<feature type="compositionally biased region" description="Basic residues" evidence="1">
    <location>
        <begin position="111"/>
        <end position="127"/>
    </location>
</feature>
<feature type="non-terminal residue" evidence="2">
    <location>
        <position position="1"/>
    </location>
</feature>
<sequence>KYYAPPLAIFVKADWPLIFKCLITDLSATTTLLADTFSARGPQPRDPTSMLRSYLLFLLTRPEIGITEWVNELYRYPLYAILSGFEPGDIPGVGTFYDFLSRFWAADSKHLSPRVRPRKRKPKKGKKGEKAPTTSPGKVQRLVERILKYNHSSKTQPMDRLFEFFQSQFLAVSAAYGLLGDPTILVSTLSQTATPVGIVHEKNTITDTTCTCLLLQTASMICRCIQDFSLHHAMTPLALSSVR</sequence>
<accession>A0ABT4GQ77</accession>
<protein>
    <recommendedName>
        <fullName evidence="4">Transposase InsH N-terminal domain-containing protein</fullName>
    </recommendedName>
</protein>
<proteinExistence type="predicted"/>
<comment type="caution">
    <text evidence="2">The sequence shown here is derived from an EMBL/GenBank/DDBJ whole genome shotgun (WGS) entry which is preliminary data.</text>
</comment>
<reference evidence="2 3" key="1">
    <citation type="submission" date="2022-05" db="EMBL/GenBank/DDBJ databases">
        <title>Genome Sequencing of Bee-Associated Microbes.</title>
        <authorList>
            <person name="Dunlap C."/>
        </authorList>
    </citation>
    <scope>NUCLEOTIDE SEQUENCE [LARGE SCALE GENOMIC DNA]</scope>
    <source>
        <strain evidence="2 3">NRRL B-14421</strain>
    </source>
</reference>
<dbReference type="Proteomes" id="UP001527099">
    <property type="component" value="Unassembled WGS sequence"/>
</dbReference>
<dbReference type="EMBL" id="JAMDMX010000250">
    <property type="protein sequence ID" value="MCY9698390.1"/>
    <property type="molecule type" value="Genomic_DNA"/>
</dbReference>
<organism evidence="2 3">
    <name type="scientific">Paenibacillus alginolyticus</name>
    <dbReference type="NCBI Taxonomy" id="59839"/>
    <lineage>
        <taxon>Bacteria</taxon>
        <taxon>Bacillati</taxon>
        <taxon>Bacillota</taxon>
        <taxon>Bacilli</taxon>
        <taxon>Bacillales</taxon>
        <taxon>Paenibacillaceae</taxon>
        <taxon>Paenibacillus</taxon>
    </lineage>
</organism>
<evidence type="ECO:0000256" key="1">
    <source>
        <dbReference type="SAM" id="MobiDB-lite"/>
    </source>
</evidence>
<name>A0ABT4GQ77_9BACL</name>
<evidence type="ECO:0000313" key="2">
    <source>
        <dbReference type="EMBL" id="MCY9698390.1"/>
    </source>
</evidence>
<gene>
    <name evidence="2" type="ORF">M5X19_36970</name>
</gene>
<evidence type="ECO:0008006" key="4">
    <source>
        <dbReference type="Google" id="ProtNLM"/>
    </source>
</evidence>
<evidence type="ECO:0000313" key="3">
    <source>
        <dbReference type="Proteomes" id="UP001527099"/>
    </source>
</evidence>
<feature type="region of interest" description="Disordered" evidence="1">
    <location>
        <begin position="111"/>
        <end position="137"/>
    </location>
</feature>
<keyword evidence="3" id="KW-1185">Reference proteome</keyword>